<proteinExistence type="predicted"/>
<dbReference type="AlphaFoldDB" id="A0A367R070"/>
<name>A0A367R070_9NOSO</name>
<sequence length="90" mass="9746">MTTVEMRHQSLQRGATVVLGFPQVEQVACEPHASSLKSAEPFGSRSWGKPRHLLQVGKAAQRSGSPRPRCLTTRLAPQRAGSLIASLLND</sequence>
<gene>
    <name evidence="1" type="ORF">A6770_00080</name>
</gene>
<reference evidence="1" key="1">
    <citation type="submission" date="2016-04" db="EMBL/GenBank/DDBJ databases">
        <authorList>
            <person name="Tabuchi Yagui T.R."/>
        </authorList>
    </citation>
    <scope>NUCLEOTIDE SEQUENCE [LARGE SCALE GENOMIC DNA]</scope>
    <source>
        <strain evidence="1">NIES-26</strain>
    </source>
</reference>
<protein>
    <submittedName>
        <fullName evidence="1">Uncharacterized protein</fullName>
    </submittedName>
</protein>
<organism evidence="1 2">
    <name type="scientific">Nostoc minutum NIES-26</name>
    <dbReference type="NCBI Taxonomy" id="1844469"/>
    <lineage>
        <taxon>Bacteria</taxon>
        <taxon>Bacillati</taxon>
        <taxon>Cyanobacteriota</taxon>
        <taxon>Cyanophyceae</taxon>
        <taxon>Nostocales</taxon>
        <taxon>Nostocaceae</taxon>
        <taxon>Nostoc</taxon>
    </lineage>
</organism>
<accession>A0A367R070</accession>
<keyword evidence="2" id="KW-1185">Reference proteome</keyword>
<evidence type="ECO:0000313" key="1">
    <source>
        <dbReference type="EMBL" id="RCJ28842.1"/>
    </source>
</evidence>
<dbReference type="Proteomes" id="UP000252107">
    <property type="component" value="Unassembled WGS sequence"/>
</dbReference>
<evidence type="ECO:0000313" key="2">
    <source>
        <dbReference type="Proteomes" id="UP000252107"/>
    </source>
</evidence>
<dbReference type="EMBL" id="LXQD01000295">
    <property type="protein sequence ID" value="RCJ28842.1"/>
    <property type="molecule type" value="Genomic_DNA"/>
</dbReference>
<comment type="caution">
    <text evidence="1">The sequence shown here is derived from an EMBL/GenBank/DDBJ whole genome shotgun (WGS) entry which is preliminary data.</text>
</comment>